<evidence type="ECO:0000313" key="2">
    <source>
        <dbReference type="EMBL" id="JAG24200.1"/>
    </source>
</evidence>
<gene>
    <name evidence="2" type="ORF">CM83_33155</name>
</gene>
<organism evidence="2">
    <name type="scientific">Lygus hesperus</name>
    <name type="common">Western plant bug</name>
    <dbReference type="NCBI Taxonomy" id="30085"/>
    <lineage>
        <taxon>Eukaryota</taxon>
        <taxon>Metazoa</taxon>
        <taxon>Ecdysozoa</taxon>
        <taxon>Arthropoda</taxon>
        <taxon>Hexapoda</taxon>
        <taxon>Insecta</taxon>
        <taxon>Pterygota</taxon>
        <taxon>Neoptera</taxon>
        <taxon>Paraneoptera</taxon>
        <taxon>Hemiptera</taxon>
        <taxon>Heteroptera</taxon>
        <taxon>Panheteroptera</taxon>
        <taxon>Cimicomorpha</taxon>
        <taxon>Miridae</taxon>
        <taxon>Mirini</taxon>
        <taxon>Lygus</taxon>
    </lineage>
</organism>
<protein>
    <submittedName>
        <fullName evidence="2">Uncharacterized protein</fullName>
    </submittedName>
</protein>
<feature type="non-terminal residue" evidence="2">
    <location>
        <position position="105"/>
    </location>
</feature>
<accession>A0A0A9Y3W1</accession>
<name>A0A0A9Y3W1_LYGHE</name>
<feature type="compositionally biased region" description="Polar residues" evidence="1">
    <location>
        <begin position="48"/>
        <end position="72"/>
    </location>
</feature>
<reference evidence="2" key="2">
    <citation type="submission" date="2014-07" db="EMBL/GenBank/DDBJ databases">
        <authorList>
            <person name="Hull J."/>
        </authorList>
    </citation>
    <scope>NUCLEOTIDE SEQUENCE</scope>
</reference>
<proteinExistence type="predicted"/>
<sequence>MTADQQIGAPYDFAYALAQTIREIHLSHLLPVLTSITSSPPSFQLMSCSNQNISMKSRQQKSQPDHSSSSTKLPFMHGRSRVVLSSSMLPTITSTLPTNSNSSSS</sequence>
<dbReference type="AlphaFoldDB" id="A0A0A9Y3W1"/>
<reference evidence="2" key="1">
    <citation type="journal article" date="2014" name="PLoS ONE">
        <title>Transcriptome-Based Identification of ABC Transporters in the Western Tarnished Plant Bug Lygus hesperus.</title>
        <authorList>
            <person name="Hull J.J."/>
            <person name="Chaney K."/>
            <person name="Geib S.M."/>
            <person name="Fabrick J.A."/>
            <person name="Brent C.S."/>
            <person name="Walsh D."/>
            <person name="Lavine L.C."/>
        </authorList>
    </citation>
    <scope>NUCLEOTIDE SEQUENCE</scope>
</reference>
<feature type="region of interest" description="Disordered" evidence="1">
    <location>
        <begin position="48"/>
        <end position="76"/>
    </location>
</feature>
<evidence type="ECO:0000256" key="1">
    <source>
        <dbReference type="SAM" id="MobiDB-lite"/>
    </source>
</evidence>
<dbReference type="EMBL" id="GBHO01019404">
    <property type="protein sequence ID" value="JAG24200.1"/>
    <property type="molecule type" value="Transcribed_RNA"/>
</dbReference>